<feature type="region of interest" description="Disordered" evidence="1">
    <location>
        <begin position="186"/>
        <end position="234"/>
    </location>
</feature>
<keyword evidence="2" id="KW-0732">Signal</keyword>
<evidence type="ECO:0008006" key="5">
    <source>
        <dbReference type="Google" id="ProtNLM"/>
    </source>
</evidence>
<accession>A0AAF0YA86</accession>
<reference evidence="3" key="1">
    <citation type="submission" date="2023-10" db="EMBL/GenBank/DDBJ databases">
        <authorList>
            <person name="Noh H."/>
        </authorList>
    </citation>
    <scope>NUCLEOTIDE SEQUENCE</scope>
    <source>
        <strain evidence="3">DUCC4014</strain>
    </source>
</reference>
<evidence type="ECO:0000256" key="2">
    <source>
        <dbReference type="SAM" id="SignalP"/>
    </source>
</evidence>
<feature type="compositionally biased region" description="Polar residues" evidence="1">
    <location>
        <begin position="186"/>
        <end position="219"/>
    </location>
</feature>
<feature type="chain" id="PRO_5042151831" description="Ser-Thr-rich glycosyl-phosphatidyl-inositol-anchored membrane family-domain-containing protein" evidence="2">
    <location>
        <begin position="18"/>
        <end position="259"/>
    </location>
</feature>
<dbReference type="RefSeq" id="XP_062628942.1">
    <property type="nucleotide sequence ID" value="XM_062772958.1"/>
</dbReference>
<proteinExistence type="predicted"/>
<protein>
    <recommendedName>
        <fullName evidence="5">Ser-Thr-rich glycosyl-phosphatidyl-inositol-anchored membrane family-domain-containing protein</fullName>
    </recommendedName>
</protein>
<feature type="compositionally biased region" description="Low complexity" evidence="1">
    <location>
        <begin position="224"/>
        <end position="234"/>
    </location>
</feature>
<evidence type="ECO:0000256" key="1">
    <source>
        <dbReference type="SAM" id="MobiDB-lite"/>
    </source>
</evidence>
<gene>
    <name evidence="3" type="ORF">LOC62_04G006390</name>
</gene>
<evidence type="ECO:0000313" key="4">
    <source>
        <dbReference type="Proteomes" id="UP000827549"/>
    </source>
</evidence>
<feature type="signal peptide" evidence="2">
    <location>
        <begin position="1"/>
        <end position="17"/>
    </location>
</feature>
<evidence type="ECO:0000313" key="3">
    <source>
        <dbReference type="EMBL" id="WOO82910.1"/>
    </source>
</evidence>
<dbReference type="Proteomes" id="UP000827549">
    <property type="component" value="Chromosome 4"/>
</dbReference>
<dbReference type="EMBL" id="CP086717">
    <property type="protein sequence ID" value="WOO82910.1"/>
    <property type="molecule type" value="Genomic_DNA"/>
</dbReference>
<name>A0AAF0YA86_9TREE</name>
<sequence>MLVLPLTILGLLSFAAALEPRDPTPVASAPRTKRSPVGCPTSHSQGDTLCVGTGMNTRRIKWPTANSSWAVGGYPVLEWEVVPAYNASNKTTITLWNRDASILPKAIQPFAGSTVSLNNGSVFSANRLSADQVPPGTGYWLQIDTDEIPGPQTDTSFFATSEEFEIKPDGTHVDYPADYADLAQSTGTVTSSGVPQSSGAPESSGPAQSSGAAHSTPVGSSGGAQTSPSPTAKPSAAAERAVVGVPLAAVILVAVVSVL</sequence>
<keyword evidence="4" id="KW-1185">Reference proteome</keyword>
<organism evidence="3 4">
    <name type="scientific">Vanrija pseudolonga</name>
    <dbReference type="NCBI Taxonomy" id="143232"/>
    <lineage>
        <taxon>Eukaryota</taxon>
        <taxon>Fungi</taxon>
        <taxon>Dikarya</taxon>
        <taxon>Basidiomycota</taxon>
        <taxon>Agaricomycotina</taxon>
        <taxon>Tremellomycetes</taxon>
        <taxon>Trichosporonales</taxon>
        <taxon>Trichosporonaceae</taxon>
        <taxon>Vanrija</taxon>
    </lineage>
</organism>
<feature type="region of interest" description="Disordered" evidence="1">
    <location>
        <begin position="22"/>
        <end position="44"/>
    </location>
</feature>
<dbReference type="AlphaFoldDB" id="A0AAF0YA86"/>
<dbReference type="GeneID" id="87809613"/>